<organism evidence="2 3">
    <name type="scientific">Drechslerella stenobrocha 248</name>
    <dbReference type="NCBI Taxonomy" id="1043628"/>
    <lineage>
        <taxon>Eukaryota</taxon>
        <taxon>Fungi</taxon>
        <taxon>Dikarya</taxon>
        <taxon>Ascomycota</taxon>
        <taxon>Pezizomycotina</taxon>
        <taxon>Orbiliomycetes</taxon>
        <taxon>Orbiliales</taxon>
        <taxon>Orbiliaceae</taxon>
        <taxon>Drechslerella</taxon>
    </lineage>
</organism>
<proteinExistence type="predicted"/>
<protein>
    <submittedName>
        <fullName evidence="2">Uncharacterized protein</fullName>
    </submittedName>
</protein>
<name>W7HL64_9PEZI</name>
<feature type="compositionally biased region" description="Basic and acidic residues" evidence="1">
    <location>
        <begin position="92"/>
        <end position="101"/>
    </location>
</feature>
<feature type="region of interest" description="Disordered" evidence="1">
    <location>
        <begin position="75"/>
        <end position="101"/>
    </location>
</feature>
<sequence>MSSSNDKNGQKRAETPPAHSPRKSEPTTPNKTENGSSSKASSSSYQKEPEREPYNGPAPSSAMMPWEQEVFLDMVFGRHPPSPDYKTQYPFRGKENKEKDK</sequence>
<feature type="region of interest" description="Disordered" evidence="1">
    <location>
        <begin position="1"/>
        <end position="63"/>
    </location>
</feature>
<dbReference type="AlphaFoldDB" id="W7HL64"/>
<evidence type="ECO:0000256" key="1">
    <source>
        <dbReference type="SAM" id="MobiDB-lite"/>
    </source>
</evidence>
<reference evidence="2 3" key="1">
    <citation type="submission" date="2013-05" db="EMBL/GenBank/DDBJ databases">
        <title>Drechslerella stenobrocha genome reveals carnivorous origination and mechanical trapping mechanism of predatory fungi.</title>
        <authorList>
            <person name="Liu X."/>
            <person name="Zhang W."/>
            <person name="Liu K."/>
        </authorList>
    </citation>
    <scope>NUCLEOTIDE SEQUENCE [LARGE SCALE GENOMIC DNA]</scope>
    <source>
        <strain evidence="2 3">248</strain>
    </source>
</reference>
<feature type="compositionally biased region" description="Polar residues" evidence="1">
    <location>
        <begin position="26"/>
        <end position="35"/>
    </location>
</feature>
<evidence type="ECO:0000313" key="3">
    <source>
        <dbReference type="Proteomes" id="UP000024837"/>
    </source>
</evidence>
<accession>W7HL64</accession>
<dbReference type="Proteomes" id="UP000024837">
    <property type="component" value="Unassembled WGS sequence"/>
</dbReference>
<evidence type="ECO:0000313" key="2">
    <source>
        <dbReference type="EMBL" id="EWC44721.1"/>
    </source>
</evidence>
<gene>
    <name evidence="2" type="ORF">DRE_06499</name>
</gene>
<dbReference type="EMBL" id="KI966435">
    <property type="protein sequence ID" value="EWC44721.1"/>
    <property type="molecule type" value="Genomic_DNA"/>
</dbReference>
<dbReference type="HOGENOM" id="CLU_2291637_0_0_1"/>
<keyword evidence="3" id="KW-1185">Reference proteome</keyword>